<feature type="domain" description="Flagellar basal-body/hook protein C-terminal" evidence="8">
    <location>
        <begin position="107"/>
        <end position="150"/>
    </location>
</feature>
<dbReference type="Proteomes" id="UP000037326">
    <property type="component" value="Unassembled WGS sequence"/>
</dbReference>
<keyword evidence="4 6" id="KW-0975">Bacterial flagellum</keyword>
<evidence type="ECO:0000259" key="7">
    <source>
        <dbReference type="Pfam" id="PF00460"/>
    </source>
</evidence>
<dbReference type="PATRIC" id="fig|582475.4.peg.3249"/>
<dbReference type="InterPro" id="IPR010930">
    <property type="entry name" value="Flg_bb/hook_C_dom"/>
</dbReference>
<dbReference type="Pfam" id="PF00460">
    <property type="entry name" value="Flg_bb_rod"/>
    <property type="match status" value="1"/>
</dbReference>
<dbReference type="GeneID" id="96600648"/>
<dbReference type="GO" id="GO:0030694">
    <property type="term" value="C:bacterial-type flagellum basal body, rod"/>
    <property type="evidence" value="ECO:0007669"/>
    <property type="project" value="UniProtKB-UniRule"/>
</dbReference>
<dbReference type="GO" id="GO:0071978">
    <property type="term" value="P:bacterial-type flagellum-dependent swarming motility"/>
    <property type="evidence" value="ECO:0007669"/>
    <property type="project" value="TreeGrafter"/>
</dbReference>
<keyword evidence="9" id="KW-0282">Flagellum</keyword>
<dbReference type="NCBIfam" id="TIGR01395">
    <property type="entry name" value="FlgC"/>
    <property type="match status" value="1"/>
</dbReference>
<evidence type="ECO:0000256" key="2">
    <source>
        <dbReference type="ARBA" id="ARBA00009677"/>
    </source>
</evidence>
<keyword evidence="9" id="KW-0966">Cell projection</keyword>
<evidence type="ECO:0000256" key="5">
    <source>
        <dbReference type="ARBA" id="ARBA00025933"/>
    </source>
</evidence>
<keyword evidence="9" id="KW-0969">Cilium</keyword>
<dbReference type="Pfam" id="PF06429">
    <property type="entry name" value="Flg_bbr_C"/>
    <property type="match status" value="1"/>
</dbReference>
<protein>
    <recommendedName>
        <fullName evidence="3 6">Flagellar basal-body rod protein FlgC</fullName>
    </recommendedName>
</protein>
<comment type="caution">
    <text evidence="9">The sequence shown here is derived from an EMBL/GenBank/DDBJ whole genome shotgun (WGS) entry which is preliminary data.</text>
</comment>
<comment type="subunit">
    <text evidence="5 6">The basal body constitutes a major portion of the flagellar organelle and consists of four rings (L,P,S, and M) mounted on a central rod. The rod consists of about 26 subunits of FlgG in the distal portion, and FlgB, FlgC and FlgF are thought to build up the proximal portion of the rod with about 6 subunits each.</text>
</comment>
<dbReference type="InterPro" id="IPR001444">
    <property type="entry name" value="Flag_bb_rod_N"/>
</dbReference>
<dbReference type="RefSeq" id="WP_049668436.1">
    <property type="nucleotide sequence ID" value="NZ_JBIVOC010000001.1"/>
</dbReference>
<feature type="domain" description="Flagellar basal body rod protein N-terminal" evidence="7">
    <location>
        <begin position="7"/>
        <end position="36"/>
    </location>
</feature>
<organism evidence="9 10">
    <name type="scientific">Lysinibacillus xylanilyticus</name>
    <dbReference type="NCBI Taxonomy" id="582475"/>
    <lineage>
        <taxon>Bacteria</taxon>
        <taxon>Bacillati</taxon>
        <taxon>Bacillota</taxon>
        <taxon>Bacilli</taxon>
        <taxon>Bacillales</taxon>
        <taxon>Bacillaceae</taxon>
        <taxon>Lysinibacillus</taxon>
    </lineage>
</organism>
<sequence length="153" mass="16941">MSIFHGMNTTASALTAQRLRMDVISSNMANTDTTRARQVNGEWEPYRRKSVTFTAQEGQFSKYFNVALGKNAKSGVGNGVKVTQIKEDTETPFKLVYDPTHPDANAEGYVNMPNVDPLKEMVDLMSATRSYEANVTVLNANKSMLTKALEIGR</sequence>
<dbReference type="PANTHER" id="PTHR30435">
    <property type="entry name" value="FLAGELLAR PROTEIN"/>
    <property type="match status" value="1"/>
</dbReference>
<dbReference type="PANTHER" id="PTHR30435:SF2">
    <property type="entry name" value="FLAGELLAR BASAL-BODY ROD PROTEIN FLGC"/>
    <property type="match status" value="1"/>
</dbReference>
<accession>A0A0K9F4T0</accession>
<evidence type="ECO:0000259" key="8">
    <source>
        <dbReference type="Pfam" id="PF06429"/>
    </source>
</evidence>
<evidence type="ECO:0000313" key="10">
    <source>
        <dbReference type="Proteomes" id="UP000037326"/>
    </source>
</evidence>
<comment type="similarity">
    <text evidence="2">Belongs to the flagella basal body rod proteins family.</text>
</comment>
<evidence type="ECO:0000313" key="9">
    <source>
        <dbReference type="EMBL" id="KMY29535.1"/>
    </source>
</evidence>
<evidence type="ECO:0000256" key="6">
    <source>
        <dbReference type="RuleBase" id="RU362062"/>
    </source>
</evidence>
<evidence type="ECO:0000256" key="1">
    <source>
        <dbReference type="ARBA" id="ARBA00004117"/>
    </source>
</evidence>
<evidence type="ECO:0000256" key="3">
    <source>
        <dbReference type="ARBA" id="ARBA00017941"/>
    </source>
</evidence>
<dbReference type="InterPro" id="IPR019776">
    <property type="entry name" value="Flagellar_basal_body_rod_CS"/>
</dbReference>
<name>A0A0K9F4T0_9BACI</name>
<reference evidence="10" key="1">
    <citation type="submission" date="2015-07" db="EMBL/GenBank/DDBJ databases">
        <authorList>
            <consortium name="Consortium for Microbial Forensics and Genomics (microFORGE)"/>
            <person name="Knight B.M."/>
            <person name="Roberts D.P."/>
            <person name="Lin D."/>
            <person name="Hari K."/>
            <person name="Fletcher J."/>
            <person name="Melcher U."/>
            <person name="Blagden T."/>
            <person name="Winegar R.A."/>
        </authorList>
    </citation>
    <scope>NUCLEOTIDE SEQUENCE [LARGE SCALE GENOMIC DNA]</scope>
    <source>
        <strain evidence="10">DSM 23493</strain>
    </source>
</reference>
<dbReference type="InterPro" id="IPR006299">
    <property type="entry name" value="FlgC"/>
</dbReference>
<dbReference type="AlphaFoldDB" id="A0A0K9F4T0"/>
<proteinExistence type="inferred from homology"/>
<dbReference type="PROSITE" id="PS00588">
    <property type="entry name" value="FLAGELLA_BB_ROD"/>
    <property type="match status" value="1"/>
</dbReference>
<evidence type="ECO:0000256" key="4">
    <source>
        <dbReference type="ARBA" id="ARBA00023143"/>
    </source>
</evidence>
<dbReference type="OrthoDB" id="9794148at2"/>
<gene>
    <name evidence="9" type="ORF">ACZ11_20785</name>
</gene>
<comment type="subcellular location">
    <subcellularLocation>
        <location evidence="1 6">Bacterial flagellum basal body</location>
    </subcellularLocation>
</comment>
<dbReference type="EMBL" id="LFXJ01000010">
    <property type="protein sequence ID" value="KMY29535.1"/>
    <property type="molecule type" value="Genomic_DNA"/>
</dbReference>